<evidence type="ECO:0000313" key="4">
    <source>
        <dbReference type="Proteomes" id="UP000274327"/>
    </source>
</evidence>
<feature type="region of interest" description="Disordered" evidence="1">
    <location>
        <begin position="1"/>
        <end position="20"/>
    </location>
</feature>
<dbReference type="EMBL" id="QOCI01000007">
    <property type="protein sequence ID" value="RRR18454.1"/>
    <property type="molecule type" value="Genomic_DNA"/>
</dbReference>
<keyword evidence="2" id="KW-1133">Transmembrane helix</keyword>
<protein>
    <submittedName>
        <fullName evidence="3">Uncharacterized protein</fullName>
    </submittedName>
</protein>
<evidence type="ECO:0000256" key="1">
    <source>
        <dbReference type="SAM" id="MobiDB-lite"/>
    </source>
</evidence>
<dbReference type="GeneID" id="78121276"/>
<dbReference type="RefSeq" id="WP_126986922.1">
    <property type="nucleotide sequence ID" value="NZ_ML133855.1"/>
</dbReference>
<feature type="transmembrane region" description="Helical" evidence="2">
    <location>
        <begin position="25"/>
        <end position="46"/>
    </location>
</feature>
<dbReference type="Proteomes" id="UP000274327">
    <property type="component" value="Unassembled WGS sequence"/>
</dbReference>
<keyword evidence="4" id="KW-1185">Reference proteome</keyword>
<gene>
    <name evidence="3" type="ORF">DS079_09620</name>
</gene>
<keyword evidence="2" id="KW-0812">Transmembrane</keyword>
<keyword evidence="2" id="KW-0472">Membrane</keyword>
<organism evidence="3 4">
    <name type="scientific">Brachybacterium paraconglomeratum</name>
    <dbReference type="NCBI Taxonomy" id="173362"/>
    <lineage>
        <taxon>Bacteria</taxon>
        <taxon>Bacillati</taxon>
        <taxon>Actinomycetota</taxon>
        <taxon>Actinomycetes</taxon>
        <taxon>Micrococcales</taxon>
        <taxon>Dermabacteraceae</taxon>
        <taxon>Brachybacterium</taxon>
    </lineage>
</organism>
<feature type="region of interest" description="Disordered" evidence="1">
    <location>
        <begin position="51"/>
        <end position="73"/>
    </location>
</feature>
<comment type="caution">
    <text evidence="3">The sequence shown here is derived from an EMBL/GenBank/DDBJ whole genome shotgun (WGS) entry which is preliminary data.</text>
</comment>
<reference evidence="3 4" key="1">
    <citation type="submission" date="2018-07" db="EMBL/GenBank/DDBJ databases">
        <title>Brachybacteriurn paraconglorneratum KCTC 9916.</title>
        <authorList>
            <person name="Li Y."/>
        </authorList>
    </citation>
    <scope>NUCLEOTIDE SEQUENCE [LARGE SCALE GENOMIC DNA]</scope>
    <source>
        <strain evidence="3 4">KCTC 9916</strain>
    </source>
</reference>
<feature type="compositionally biased region" description="Low complexity" evidence="1">
    <location>
        <begin position="57"/>
        <end position="70"/>
    </location>
</feature>
<evidence type="ECO:0000313" key="3">
    <source>
        <dbReference type="EMBL" id="RRR18454.1"/>
    </source>
</evidence>
<accession>A0A426SJS9</accession>
<sequence length="353" mass="36762">MSDIFPGLDQESDEPRPGPSRTARWVALAAYSLALVLVGVLCTLAFSGSDDQTSEDPGASSTGPASSTSTVPLSFGAKDETVASVMVPADATGPALLHFDLTTEGVPTSTVHAIMISGRVECRSGEATVEMHASGKVSTNVFVSRGGSISGQALTVETGESMECDLLASAPFAESSDGELTSLPLRATLEADRGNGAHVPALHRLEDATLFTPGTKKTILSRRVDDPSSLDQMSSTVRLTSCTVVGGSRDGDGANKCREGMTGKESSTARVQVIARWLDEDGEIASTTTYWDETLAIDYSTHHVPWNLRQTGMADLVPEDAAGVVLTVQVESVAGTPFVVHADGTDSVITTGT</sequence>
<evidence type="ECO:0000256" key="2">
    <source>
        <dbReference type="SAM" id="Phobius"/>
    </source>
</evidence>
<proteinExistence type="predicted"/>
<name>A0A426SJS9_9MICO</name>
<dbReference type="AlphaFoldDB" id="A0A426SJS9"/>